<dbReference type="InterPro" id="IPR003228">
    <property type="entry name" value="TFIID_TAF12_dom"/>
</dbReference>
<evidence type="ECO:0000259" key="18">
    <source>
        <dbReference type="Pfam" id="PF03847"/>
    </source>
</evidence>
<comment type="similarity">
    <text evidence="4">Belongs to the TAF12 family.</text>
</comment>
<organism evidence="19 20">
    <name type="scientific">Polyplax serrata</name>
    <name type="common">Common mouse louse</name>
    <dbReference type="NCBI Taxonomy" id="468196"/>
    <lineage>
        <taxon>Eukaryota</taxon>
        <taxon>Metazoa</taxon>
        <taxon>Ecdysozoa</taxon>
        <taxon>Arthropoda</taxon>
        <taxon>Hexapoda</taxon>
        <taxon>Insecta</taxon>
        <taxon>Pterygota</taxon>
        <taxon>Neoptera</taxon>
        <taxon>Paraneoptera</taxon>
        <taxon>Psocodea</taxon>
        <taxon>Troctomorpha</taxon>
        <taxon>Phthiraptera</taxon>
        <taxon>Anoplura</taxon>
        <taxon>Polyplacidae</taxon>
        <taxon>Polyplax</taxon>
    </lineage>
</organism>
<evidence type="ECO:0000313" key="20">
    <source>
        <dbReference type="Proteomes" id="UP001372834"/>
    </source>
</evidence>
<dbReference type="Pfam" id="PF02897">
    <property type="entry name" value="Peptidase_S9_N"/>
    <property type="match status" value="1"/>
</dbReference>
<evidence type="ECO:0000256" key="1">
    <source>
        <dbReference type="ARBA" id="ARBA00001070"/>
    </source>
</evidence>
<evidence type="ECO:0000256" key="8">
    <source>
        <dbReference type="ARBA" id="ARBA00022670"/>
    </source>
</evidence>
<dbReference type="GO" id="GO:0005669">
    <property type="term" value="C:transcription factor TFIID complex"/>
    <property type="evidence" value="ECO:0007669"/>
    <property type="project" value="InterPro"/>
</dbReference>
<dbReference type="GO" id="GO:0006352">
    <property type="term" value="P:DNA-templated transcription initiation"/>
    <property type="evidence" value="ECO:0007669"/>
    <property type="project" value="InterPro"/>
</dbReference>
<dbReference type="Pfam" id="PF03847">
    <property type="entry name" value="TFIID_20kDa"/>
    <property type="match status" value="1"/>
</dbReference>
<dbReference type="Gene3D" id="3.40.50.1820">
    <property type="entry name" value="alpha/beta hydrolase"/>
    <property type="match status" value="1"/>
</dbReference>
<feature type="domain" description="Peptidase S9A N-terminal" evidence="17">
    <location>
        <begin position="25"/>
        <end position="433"/>
    </location>
</feature>
<dbReference type="GO" id="GO:0005829">
    <property type="term" value="C:cytosol"/>
    <property type="evidence" value="ECO:0007669"/>
    <property type="project" value="TreeGrafter"/>
</dbReference>
<keyword evidence="9" id="KW-0378">Hydrolase</keyword>
<dbReference type="InterPro" id="IPR001375">
    <property type="entry name" value="Peptidase_S9_cat"/>
</dbReference>
<keyword evidence="13" id="KW-0539">Nucleus</keyword>
<protein>
    <recommendedName>
        <fullName evidence="6">Prolyl endopeptidase</fullName>
        <ecNumber evidence="5">3.4.21.26</ecNumber>
    </recommendedName>
    <alternativeName>
        <fullName evidence="14">Post-proline cleaving enzyme</fullName>
    </alternativeName>
    <alternativeName>
        <fullName evidence="7">Transcription initiation factor TFIID subunit 12</fullName>
    </alternativeName>
</protein>
<evidence type="ECO:0000256" key="7">
    <source>
        <dbReference type="ARBA" id="ARBA00017484"/>
    </source>
</evidence>
<evidence type="ECO:0000313" key="19">
    <source>
        <dbReference type="EMBL" id="KAK6619506.1"/>
    </source>
</evidence>
<evidence type="ECO:0000256" key="3">
    <source>
        <dbReference type="ARBA" id="ARBA00005228"/>
    </source>
</evidence>
<dbReference type="PANTHER" id="PTHR42881:SF2">
    <property type="entry name" value="PROLYL ENDOPEPTIDASE"/>
    <property type="match status" value="1"/>
</dbReference>
<dbReference type="GO" id="GO:0006508">
    <property type="term" value="P:proteolysis"/>
    <property type="evidence" value="ECO:0007669"/>
    <property type="project" value="UniProtKB-KW"/>
</dbReference>
<dbReference type="PRINTS" id="PR00862">
    <property type="entry name" value="PROLIGOPTASE"/>
</dbReference>
<dbReference type="InterPro" id="IPR009072">
    <property type="entry name" value="Histone-fold"/>
</dbReference>
<evidence type="ECO:0000256" key="5">
    <source>
        <dbReference type="ARBA" id="ARBA00011897"/>
    </source>
</evidence>
<dbReference type="InterPro" id="IPR002470">
    <property type="entry name" value="Peptidase_S9A"/>
</dbReference>
<dbReference type="GO" id="GO:0004252">
    <property type="term" value="F:serine-type endopeptidase activity"/>
    <property type="evidence" value="ECO:0007669"/>
    <property type="project" value="UniProtKB-EC"/>
</dbReference>
<dbReference type="SUPFAM" id="SSF53474">
    <property type="entry name" value="alpha/beta-Hydrolases"/>
    <property type="match status" value="1"/>
</dbReference>
<feature type="compositionally biased region" description="Polar residues" evidence="15">
    <location>
        <begin position="806"/>
        <end position="817"/>
    </location>
</feature>
<comment type="similarity">
    <text evidence="3">Belongs to the peptidase S9A family.</text>
</comment>
<dbReference type="EMBL" id="JAWJWE010000040">
    <property type="protein sequence ID" value="KAK6619506.1"/>
    <property type="molecule type" value="Genomic_DNA"/>
</dbReference>
<evidence type="ECO:0000256" key="12">
    <source>
        <dbReference type="ARBA" id="ARBA00023163"/>
    </source>
</evidence>
<accession>A0AAN8NRZ1</accession>
<dbReference type="PROSITE" id="PS00708">
    <property type="entry name" value="PRO_ENDOPEP_SER"/>
    <property type="match status" value="1"/>
</dbReference>
<dbReference type="Gene3D" id="1.10.20.10">
    <property type="entry name" value="Histone, subunit A"/>
    <property type="match status" value="1"/>
</dbReference>
<dbReference type="FunFam" id="1.10.20.10:FF:000011">
    <property type="entry name" value="Transcription initiation factor TFIID subunit 12"/>
    <property type="match status" value="1"/>
</dbReference>
<dbReference type="InterPro" id="IPR002471">
    <property type="entry name" value="Pept_S9_AS"/>
</dbReference>
<feature type="domain" description="Transcription initiation factor TFIID subunit 12" evidence="18">
    <location>
        <begin position="822"/>
        <end position="888"/>
    </location>
</feature>
<dbReference type="InterPro" id="IPR023302">
    <property type="entry name" value="Pept_S9A_N"/>
</dbReference>
<evidence type="ECO:0000256" key="15">
    <source>
        <dbReference type="SAM" id="MobiDB-lite"/>
    </source>
</evidence>
<dbReference type="FunFam" id="3.40.50.1820:FF:000005">
    <property type="entry name" value="Prolyl endopeptidase"/>
    <property type="match status" value="1"/>
</dbReference>
<keyword evidence="10" id="KW-0720">Serine protease</keyword>
<evidence type="ECO:0000256" key="4">
    <source>
        <dbReference type="ARBA" id="ARBA00007530"/>
    </source>
</evidence>
<name>A0AAN8NRZ1_POLSC</name>
<keyword evidence="8" id="KW-0645">Protease</keyword>
<evidence type="ECO:0000259" key="16">
    <source>
        <dbReference type="Pfam" id="PF00326"/>
    </source>
</evidence>
<dbReference type="InterPro" id="IPR029058">
    <property type="entry name" value="AB_hydrolase_fold"/>
</dbReference>
<dbReference type="Proteomes" id="UP001372834">
    <property type="component" value="Unassembled WGS sequence"/>
</dbReference>
<dbReference type="GO" id="GO:0000124">
    <property type="term" value="C:SAGA complex"/>
    <property type="evidence" value="ECO:0007669"/>
    <property type="project" value="UniProtKB-ARBA"/>
</dbReference>
<evidence type="ECO:0000256" key="11">
    <source>
        <dbReference type="ARBA" id="ARBA00023015"/>
    </source>
</evidence>
<feature type="compositionally biased region" description="Polar residues" evidence="15">
    <location>
        <begin position="741"/>
        <end position="758"/>
    </location>
</feature>
<evidence type="ECO:0000256" key="9">
    <source>
        <dbReference type="ARBA" id="ARBA00022801"/>
    </source>
</evidence>
<dbReference type="Pfam" id="PF00326">
    <property type="entry name" value="Peptidase_S9"/>
    <property type="match status" value="1"/>
</dbReference>
<dbReference type="SUPFAM" id="SSF47113">
    <property type="entry name" value="Histone-fold"/>
    <property type="match status" value="1"/>
</dbReference>
<evidence type="ECO:0000256" key="10">
    <source>
        <dbReference type="ARBA" id="ARBA00022825"/>
    </source>
</evidence>
<gene>
    <name evidence="19" type="ORF">RUM43_012263</name>
</gene>
<feature type="domain" description="Peptidase S9 prolyl oligopeptidase catalytic" evidence="16">
    <location>
        <begin position="509"/>
        <end position="721"/>
    </location>
</feature>
<dbReference type="PANTHER" id="PTHR42881">
    <property type="entry name" value="PROLYL ENDOPEPTIDASE"/>
    <property type="match status" value="1"/>
</dbReference>
<evidence type="ECO:0000256" key="2">
    <source>
        <dbReference type="ARBA" id="ARBA00004123"/>
    </source>
</evidence>
<evidence type="ECO:0000256" key="6">
    <source>
        <dbReference type="ARBA" id="ARBA00016310"/>
    </source>
</evidence>
<dbReference type="GO" id="GO:0046982">
    <property type="term" value="F:protein heterodimerization activity"/>
    <property type="evidence" value="ECO:0007669"/>
    <property type="project" value="InterPro"/>
</dbReference>
<dbReference type="InterPro" id="IPR051167">
    <property type="entry name" value="Prolyl_oligopep/macrocyclase"/>
</dbReference>
<feature type="region of interest" description="Disordered" evidence="15">
    <location>
        <begin position="737"/>
        <end position="758"/>
    </location>
</feature>
<reference evidence="19 20" key="1">
    <citation type="submission" date="2023-10" db="EMBL/GenBank/DDBJ databases">
        <title>Genomes of two closely related lineages of the louse Polyplax serrata with different host specificities.</title>
        <authorList>
            <person name="Martinu J."/>
            <person name="Tarabai H."/>
            <person name="Stefka J."/>
            <person name="Hypsa V."/>
        </authorList>
    </citation>
    <scope>NUCLEOTIDE SEQUENCE [LARGE SCALE GENOMIC DNA]</scope>
    <source>
        <strain evidence="19">HR10_N</strain>
    </source>
</reference>
<keyword evidence="12" id="KW-0804">Transcription</keyword>
<sequence length="924" mass="105370">MTVVSHWFYNLESNMTTEGVMIKYPDAKRDDDIVDNYFGVKVADPYRWLENPDSRDTKGYIERQNIVTKKFLTACPYRSVINSSLKNMWDYPKYSCPFREGSRYFFFKNSGLQNQSVLYIQKDLKAEPTVFFDPNTLSEDGTIAMSTFKFSEDGSTFAYGLSAKGSDWVTIHFMNVQTQEEYTEELGRVKFSTISWTHDNKGIFYGMYPVRKKGMIDDLETVNDEHQKLYYHRLGTPQSEDVLVLEFPDEPKFRISTDISDCGRYLIVYLQKGCRDNLVYYCDFEKINYKINGKLPITEIVGRLEADYEYVTNVGTEFIFRTNKNASNYRLIKINFESPTEDGWTTLVKEHPTDVLDWAVPINKNKLMICYMHDVTDVLQYHELSDGKLIHKFKMEIGNVVGFSGKKKYSEVFFKVTSFLTPGIVYRCELNSPNFDTPIFKEVKTAGFDRSLFETKQVFYRSKDGTMVPMFLVYKKGLVLNGKNPCLLYGYGGFNISIKPFFNVTFTVFIKHLDGILAVPNIRGGGEYGEKWHNQGRFEQKQNSFNDFIAAAEYLISQKYTSSELLTIKGDSNGGLLVSACTIQRPDLFGAVLCGVGVMDMLRFHKFTIGFAWVSDYGSSDVQEQFNYLYKYSPLHNVKLPAKNVQYPAMMLTTADHDDRVVPLHSLKFIATMQHVMKDCTWQKNPLIIRVDTKAGHGSGKPTTKLIEEATDALCFIIQSLSLNAFLERRHVVTNIEPPGQSHQRTTTHNTISDSGTQMSHVMNTEHASPAPGLGTLSSVVMHSPLTTALASANNTSSLSPSPTPQSIQAKSSETHTQILTRPRLQDLVREVDSTEQLDEEVEELLLQLADDFVESTVNAACVFAKHRHANTVDIKDVQLHLERNWNMLIPGFGTDELKPYKRATVTEAHKQRMALIRKALKKY</sequence>
<evidence type="ECO:0000256" key="13">
    <source>
        <dbReference type="ARBA" id="ARBA00023242"/>
    </source>
</evidence>
<evidence type="ECO:0000256" key="14">
    <source>
        <dbReference type="ARBA" id="ARBA00029698"/>
    </source>
</evidence>
<comment type="catalytic activity">
    <reaction evidence="1">
        <text>Hydrolysis of Pro-|-Xaa &gt;&gt; Ala-|-Xaa in oligopeptides.</text>
        <dbReference type="EC" id="3.4.21.26"/>
    </reaction>
</comment>
<dbReference type="CDD" id="cd07981">
    <property type="entry name" value="HFD_TAF12"/>
    <property type="match status" value="1"/>
</dbReference>
<proteinExistence type="inferred from homology"/>
<dbReference type="Gene3D" id="2.130.10.120">
    <property type="entry name" value="Prolyl oligopeptidase, N-terminal domain"/>
    <property type="match status" value="1"/>
</dbReference>
<dbReference type="AlphaFoldDB" id="A0AAN8NRZ1"/>
<dbReference type="SUPFAM" id="SSF50993">
    <property type="entry name" value="Peptidase/esterase 'gauge' domain"/>
    <property type="match status" value="1"/>
</dbReference>
<dbReference type="GO" id="GO:0070012">
    <property type="term" value="F:oligopeptidase activity"/>
    <property type="evidence" value="ECO:0007669"/>
    <property type="project" value="TreeGrafter"/>
</dbReference>
<comment type="subcellular location">
    <subcellularLocation>
        <location evidence="2">Nucleus</location>
    </subcellularLocation>
</comment>
<comment type="caution">
    <text evidence="19">The sequence shown here is derived from an EMBL/GenBank/DDBJ whole genome shotgun (WGS) entry which is preliminary data.</text>
</comment>
<evidence type="ECO:0000259" key="17">
    <source>
        <dbReference type="Pfam" id="PF02897"/>
    </source>
</evidence>
<dbReference type="FunFam" id="2.130.10.120:FF:000001">
    <property type="entry name" value="Prolyl endopeptidase"/>
    <property type="match status" value="1"/>
</dbReference>
<keyword evidence="11" id="KW-0805">Transcription regulation</keyword>
<feature type="region of interest" description="Disordered" evidence="15">
    <location>
        <begin position="793"/>
        <end position="817"/>
    </location>
</feature>
<dbReference type="EC" id="3.4.21.26" evidence="5"/>